<comment type="cofactor">
    <cofactor evidence="2">
        <name>[4Fe-4S] cluster</name>
        <dbReference type="ChEBI" id="CHEBI:49883"/>
    </cofactor>
</comment>
<dbReference type="OrthoDB" id="9792592at2"/>
<evidence type="ECO:0000256" key="11">
    <source>
        <dbReference type="ARBA" id="ARBA00023004"/>
    </source>
</evidence>
<keyword evidence="13" id="KW-0534">Nitrate assimilation</keyword>
<dbReference type="PANTHER" id="PTHR43105:SF9">
    <property type="entry name" value="NADPH-FE(3+) OXIDOREDUCTASE SUBUNIT ALPHA"/>
    <property type="match status" value="1"/>
</dbReference>
<evidence type="ECO:0000256" key="8">
    <source>
        <dbReference type="ARBA" id="ARBA00022723"/>
    </source>
</evidence>
<dbReference type="GO" id="GO:0016020">
    <property type="term" value="C:membrane"/>
    <property type="evidence" value="ECO:0007669"/>
    <property type="project" value="TreeGrafter"/>
</dbReference>
<evidence type="ECO:0000256" key="13">
    <source>
        <dbReference type="ARBA" id="ARBA00023063"/>
    </source>
</evidence>
<dbReference type="Gene3D" id="3.40.50.740">
    <property type="match status" value="1"/>
</dbReference>
<evidence type="ECO:0000256" key="6">
    <source>
        <dbReference type="ARBA" id="ARBA00022505"/>
    </source>
</evidence>
<dbReference type="SUPFAM" id="SSF53706">
    <property type="entry name" value="Formate dehydrogenase/DMSO reductase, domains 1-3"/>
    <property type="match status" value="1"/>
</dbReference>
<dbReference type="PROSITE" id="PS00551">
    <property type="entry name" value="MOLYBDOPTERIN_PROK_1"/>
    <property type="match status" value="1"/>
</dbReference>
<dbReference type="InterPro" id="IPR041575">
    <property type="entry name" value="Rubredoxin_C"/>
</dbReference>
<evidence type="ECO:0000256" key="4">
    <source>
        <dbReference type="ARBA" id="ARBA00008747"/>
    </source>
</evidence>
<dbReference type="InterPro" id="IPR023753">
    <property type="entry name" value="FAD/NAD-binding_dom"/>
</dbReference>
<dbReference type="GO" id="GO:0042128">
    <property type="term" value="P:nitrate assimilation"/>
    <property type="evidence" value="ECO:0007669"/>
    <property type="project" value="UniProtKB-KW"/>
</dbReference>
<dbReference type="PANTHER" id="PTHR43105">
    <property type="entry name" value="RESPIRATORY NITRATE REDUCTASE"/>
    <property type="match status" value="1"/>
</dbReference>
<dbReference type="PRINTS" id="PR00411">
    <property type="entry name" value="PNDRDTASEI"/>
</dbReference>
<dbReference type="InterPro" id="IPR041957">
    <property type="entry name" value="CT_Nitrate-R-NapA-like"/>
</dbReference>
<dbReference type="Pfam" id="PF07992">
    <property type="entry name" value="Pyr_redox_2"/>
    <property type="match status" value="1"/>
</dbReference>
<dbReference type="InterPro" id="IPR006963">
    <property type="entry name" value="Mopterin_OxRdtase_4Fe-4S_dom"/>
</dbReference>
<evidence type="ECO:0000256" key="12">
    <source>
        <dbReference type="ARBA" id="ARBA00023014"/>
    </source>
</evidence>
<evidence type="ECO:0000256" key="3">
    <source>
        <dbReference type="ARBA" id="ARBA00001974"/>
    </source>
</evidence>
<protein>
    <submittedName>
        <fullName evidence="15">Ferredoxin-nitrate reductase</fullName>
    </submittedName>
</protein>
<dbReference type="CDD" id="cd02791">
    <property type="entry name" value="MopB_CT_Nitrate-R-NapA-like"/>
    <property type="match status" value="1"/>
</dbReference>
<accession>A0A1H5WT69</accession>
<dbReference type="PRINTS" id="PR00368">
    <property type="entry name" value="FADPNR"/>
</dbReference>
<reference evidence="16" key="1">
    <citation type="submission" date="2016-10" db="EMBL/GenBank/DDBJ databases">
        <authorList>
            <person name="Varghese N."/>
            <person name="Submissions S."/>
        </authorList>
    </citation>
    <scope>NUCLEOTIDE SEQUENCE [LARGE SCALE GENOMIC DNA]</scope>
    <source>
        <strain evidence="16">DSM 17298</strain>
    </source>
</reference>
<proteinExistence type="inferred from homology"/>
<name>A0A1H5WT69_9BACT</name>
<dbReference type="InterPro" id="IPR050123">
    <property type="entry name" value="Prok_molybdopt-oxidoreductase"/>
</dbReference>
<keyword evidence="10" id="KW-0560">Oxidoreductase</keyword>
<evidence type="ECO:0000256" key="1">
    <source>
        <dbReference type="ARBA" id="ARBA00001942"/>
    </source>
</evidence>
<dbReference type="GO" id="GO:0046872">
    <property type="term" value="F:metal ion binding"/>
    <property type="evidence" value="ECO:0007669"/>
    <property type="project" value="UniProtKB-KW"/>
</dbReference>
<dbReference type="CDD" id="cd19942">
    <property type="entry name" value="Fer2_BFD-like"/>
    <property type="match status" value="1"/>
</dbReference>
<keyword evidence="7" id="KW-0285">Flavoprotein</keyword>
<evidence type="ECO:0000313" key="16">
    <source>
        <dbReference type="Proteomes" id="UP000236736"/>
    </source>
</evidence>
<dbReference type="EMBL" id="FNVR01000011">
    <property type="protein sequence ID" value="SEG02799.1"/>
    <property type="molecule type" value="Genomic_DNA"/>
</dbReference>
<dbReference type="Gene3D" id="3.30.390.30">
    <property type="match status" value="1"/>
</dbReference>
<dbReference type="STRING" id="1120964.GCA_001313265_03746"/>
<dbReference type="InterPro" id="IPR027467">
    <property type="entry name" value="MopterinOxRdtase_cofactor_BS"/>
</dbReference>
<keyword evidence="16" id="KW-1185">Reference proteome</keyword>
<sequence length="1199" mass="133505">MTNPDQNPGKICCFLNPLSQAKFIEVNSQKKIKTTCSYCGVGCGIVAGINPQSKVSVEGDTEHPVNAGMLCSKGMNLHYVVNDVSDRILYPEMRWSRSHPRERVSWEDAMDRAAAVFKSLIRKYGPNSVGFYISGQCLTEEYYIANKLTKGFLGTNNIDTNSRLCMSSAVVAYKKTFGEDSVPISYEDIELADVFLIAGANPAWNHPILFRRLEIHKEKNPNVKVIVVDPRTTASANFADIHLPIIPGTDIILYNAIGRRLIETGKIDDDFVKNHTENFLNYRKQVMDTSLKDAAKLCGISVEEIKEVSDLIGTSKGFITMWAMGLNQSSIGTDKNFSLLNLSLVTGKVGKPGNGPFSLTGQPNAMGGREVGGMANLLAVHKDLQNPQDRQDVADFWGVDQISPTPGYTATEMFDALASGEMKAVWIICTNPMVSLPNLGKVEKAFANAKFVVVQDISHRSDTVAYADLVLPAAGWLEKEGTMTNSERRISYLTKGINPPGEARADVEILCDFAKRMGFRGFNYTNTEEIYEEYCAMTKGTNIDISYLSYDRLKNEGSIQWPVSEYRHPGTPRLFTDKKFYTPSQKAVFNIPAQIENTSEKVSPQYPFILTTGRIRDQWHTMTKTGKVARLRKHYSHPVLEVNQLDGYIYKIKDGDVVEVKSKNGVVRVRAKLSKSIRNGVVFLPMHWGKQLENDLNRANNLTFTRVDPQSKEPDFKYTTVSVTKYQKPKEKIVVIGAGAAAFRFIQNYREHNESDSIHVFSKEPDPFYNRVLLPEYVTEELTWDQLLKIKEAGLGKLKINLHTSLSIEKIDPESQTVWDSNGDSHTYDKLILATGSRAFIPKDAQLDLPGRFTMRSREDADQFKKYLNATQLPNEDQHVVIVGGGLLGLELAAALQHTQVKVTIVQRASRLMERQLDLISSRLLALDVQERGIHIYFDNEVSTVFDDEKSKNLNITLKTGKIIQANAIVYAIGTQPNIKIAKENGIICGRGIKVNKHLQTNFPDIFAIGEIAEFENQLFGITSAAEEQASILANFILGDISSTYSGSVLMNILKFKDLELCSIGNILIPENEEGYEEIVFTDLSRRYYKKCIVKDDLLIGAVLMGDKSEFAEFKSLIENKIELSEKRKSLLMGSSESRPVIGKLVCSCSRVGEGNLLEAITGGCTEFSALCTQTGAGLGCGSCKTEVREILNQAKVKV</sequence>
<comment type="cofactor">
    <cofactor evidence="3">
        <name>FAD</name>
        <dbReference type="ChEBI" id="CHEBI:57692"/>
    </cofactor>
</comment>
<dbReference type="Pfam" id="PF01568">
    <property type="entry name" value="Molydop_binding"/>
    <property type="match status" value="1"/>
</dbReference>
<keyword evidence="5" id="KW-0004">4Fe-4S</keyword>
<evidence type="ECO:0000313" key="15">
    <source>
        <dbReference type="EMBL" id="SEG02799.1"/>
    </source>
</evidence>
<dbReference type="Gene3D" id="1.10.10.1100">
    <property type="entry name" value="BFD-like [2Fe-2S]-binding domain"/>
    <property type="match status" value="1"/>
</dbReference>
<dbReference type="SMART" id="SM00926">
    <property type="entry name" value="Molybdop_Fe4S4"/>
    <property type="match status" value="1"/>
</dbReference>
<keyword evidence="8" id="KW-0479">Metal-binding</keyword>
<dbReference type="InterPro" id="IPR041854">
    <property type="entry name" value="BFD-like_2Fe2S-bd_dom_sf"/>
</dbReference>
<keyword evidence="9" id="KW-0274">FAD</keyword>
<dbReference type="SUPFAM" id="SSF51905">
    <property type="entry name" value="FAD/NAD(P)-binding domain"/>
    <property type="match status" value="2"/>
</dbReference>
<organism evidence="15 16">
    <name type="scientific">Algoriphagus boritolerans DSM 17298 = JCM 18970</name>
    <dbReference type="NCBI Taxonomy" id="1120964"/>
    <lineage>
        <taxon>Bacteria</taxon>
        <taxon>Pseudomonadati</taxon>
        <taxon>Bacteroidota</taxon>
        <taxon>Cytophagia</taxon>
        <taxon>Cytophagales</taxon>
        <taxon>Cyclobacteriaceae</taxon>
        <taxon>Algoriphagus</taxon>
    </lineage>
</organism>
<dbReference type="InterPro" id="IPR036188">
    <property type="entry name" value="FAD/NAD-bd_sf"/>
</dbReference>
<dbReference type="Gene3D" id="3.50.50.60">
    <property type="entry name" value="FAD/NAD(P)-binding domain"/>
    <property type="match status" value="2"/>
</dbReference>
<dbReference type="GO" id="GO:0045333">
    <property type="term" value="P:cellular respiration"/>
    <property type="evidence" value="ECO:0007669"/>
    <property type="project" value="UniProtKB-ARBA"/>
</dbReference>
<dbReference type="Gene3D" id="2.40.40.20">
    <property type="match status" value="1"/>
</dbReference>
<evidence type="ECO:0000256" key="2">
    <source>
        <dbReference type="ARBA" id="ARBA00001966"/>
    </source>
</evidence>
<comment type="cofactor">
    <cofactor evidence="1">
        <name>Mo-bis(molybdopterin guanine dinucleotide)</name>
        <dbReference type="ChEBI" id="CHEBI:60539"/>
    </cofactor>
</comment>
<evidence type="ECO:0000256" key="5">
    <source>
        <dbReference type="ARBA" id="ARBA00022485"/>
    </source>
</evidence>
<evidence type="ECO:0000256" key="7">
    <source>
        <dbReference type="ARBA" id="ARBA00022630"/>
    </source>
</evidence>
<dbReference type="Pfam" id="PF04324">
    <property type="entry name" value="Fer2_BFD"/>
    <property type="match status" value="1"/>
</dbReference>
<dbReference type="InterPro" id="IPR007419">
    <property type="entry name" value="BFD-like_2Fe2S-bd_dom"/>
</dbReference>
<dbReference type="GO" id="GO:0051539">
    <property type="term" value="F:4 iron, 4 sulfur cluster binding"/>
    <property type="evidence" value="ECO:0007669"/>
    <property type="project" value="UniProtKB-KW"/>
</dbReference>
<gene>
    <name evidence="15" type="ORF">SAMN03080598_02222</name>
</gene>
<dbReference type="InterPro" id="IPR009010">
    <property type="entry name" value="Asp_de-COase-like_dom_sf"/>
</dbReference>
<evidence type="ECO:0000259" key="14">
    <source>
        <dbReference type="PROSITE" id="PS51669"/>
    </source>
</evidence>
<dbReference type="PROSITE" id="PS51669">
    <property type="entry name" value="4FE4S_MOW_BIS_MGD"/>
    <property type="match status" value="1"/>
</dbReference>
<evidence type="ECO:0000256" key="9">
    <source>
        <dbReference type="ARBA" id="ARBA00022827"/>
    </source>
</evidence>
<evidence type="ECO:0000256" key="10">
    <source>
        <dbReference type="ARBA" id="ARBA00023002"/>
    </source>
</evidence>
<keyword evidence="6" id="KW-0500">Molybdenum</keyword>
<dbReference type="AlphaFoldDB" id="A0A1H5WT69"/>
<keyword evidence="12" id="KW-0411">Iron-sulfur</keyword>
<dbReference type="InterPro" id="IPR016156">
    <property type="entry name" value="FAD/NAD-linked_Rdtase_dimer_sf"/>
</dbReference>
<dbReference type="InterPro" id="IPR006657">
    <property type="entry name" value="MoPterin_dinucl-bd_dom"/>
</dbReference>
<dbReference type="InterPro" id="IPR006656">
    <property type="entry name" value="Mopterin_OxRdtase"/>
</dbReference>
<dbReference type="Proteomes" id="UP000236736">
    <property type="component" value="Unassembled WGS sequence"/>
</dbReference>
<dbReference type="Gene3D" id="3.40.228.10">
    <property type="entry name" value="Dimethylsulfoxide Reductase, domain 2"/>
    <property type="match status" value="1"/>
</dbReference>
<dbReference type="GO" id="GO:0016491">
    <property type="term" value="F:oxidoreductase activity"/>
    <property type="evidence" value="ECO:0007669"/>
    <property type="project" value="UniProtKB-KW"/>
</dbReference>
<comment type="similarity">
    <text evidence="4">Belongs to the prokaryotic molybdopterin-containing oxidoreductase family. NasA/NapA/NarB subfamily.</text>
</comment>
<dbReference type="Pfam" id="PF18267">
    <property type="entry name" value="Rubredoxin_C"/>
    <property type="match status" value="1"/>
</dbReference>
<dbReference type="Pfam" id="PF04879">
    <property type="entry name" value="Molybdop_Fe4S4"/>
    <property type="match status" value="1"/>
</dbReference>
<keyword evidence="11" id="KW-0408">Iron</keyword>
<dbReference type="GO" id="GO:0043546">
    <property type="term" value="F:molybdopterin cofactor binding"/>
    <property type="evidence" value="ECO:0007669"/>
    <property type="project" value="InterPro"/>
</dbReference>
<dbReference type="SUPFAM" id="SSF50692">
    <property type="entry name" value="ADC-like"/>
    <property type="match status" value="1"/>
</dbReference>
<feature type="domain" description="4Fe-4S Mo/W bis-MGD-type" evidence="14">
    <location>
        <begin position="29"/>
        <end position="85"/>
    </location>
</feature>
<dbReference type="Pfam" id="PF00384">
    <property type="entry name" value="Molybdopterin"/>
    <property type="match status" value="1"/>
</dbReference>
<dbReference type="Gene3D" id="2.20.25.90">
    <property type="entry name" value="ADC-like domains"/>
    <property type="match status" value="1"/>
</dbReference>
<dbReference type="CDD" id="cd02754">
    <property type="entry name" value="MopB_Nitrate-R-NapA-like"/>
    <property type="match status" value="1"/>
</dbReference>